<feature type="chain" id="PRO_5042996920" evidence="2">
    <location>
        <begin position="19"/>
        <end position="533"/>
    </location>
</feature>
<accession>A0AAQ3S3R3</accession>
<evidence type="ECO:0000256" key="1">
    <source>
        <dbReference type="SAM" id="Coils"/>
    </source>
</evidence>
<dbReference type="AlphaFoldDB" id="A0AAQ3S3R3"/>
<feature type="signal peptide" evidence="2">
    <location>
        <begin position="1"/>
        <end position="18"/>
    </location>
</feature>
<dbReference type="GO" id="GO:0006357">
    <property type="term" value="P:regulation of transcription by RNA polymerase II"/>
    <property type="evidence" value="ECO:0007669"/>
    <property type="project" value="InterPro"/>
</dbReference>
<dbReference type="InterPro" id="IPR024943">
    <property type="entry name" value="Enhancer_polycomb"/>
</dbReference>
<keyword evidence="1" id="KW-0175">Coiled coil</keyword>
<dbReference type="GO" id="GO:0035267">
    <property type="term" value="C:NuA4 histone acetyltransferase complex"/>
    <property type="evidence" value="ECO:0007669"/>
    <property type="project" value="InterPro"/>
</dbReference>
<dbReference type="PANTHER" id="PTHR14898">
    <property type="entry name" value="ENHANCER OF POLYCOMB"/>
    <property type="match status" value="1"/>
</dbReference>
<protein>
    <submittedName>
        <fullName evidence="3">Uncharacterized protein</fullName>
    </submittedName>
</protein>
<evidence type="ECO:0000313" key="3">
    <source>
        <dbReference type="EMBL" id="WVZ14806.1"/>
    </source>
</evidence>
<name>A0AAQ3S3R3_VIGMU</name>
<feature type="coiled-coil region" evidence="1">
    <location>
        <begin position="326"/>
        <end position="366"/>
    </location>
</feature>
<organism evidence="3 4">
    <name type="scientific">Vigna mungo</name>
    <name type="common">Black gram</name>
    <name type="synonym">Phaseolus mungo</name>
    <dbReference type="NCBI Taxonomy" id="3915"/>
    <lineage>
        <taxon>Eukaryota</taxon>
        <taxon>Viridiplantae</taxon>
        <taxon>Streptophyta</taxon>
        <taxon>Embryophyta</taxon>
        <taxon>Tracheophyta</taxon>
        <taxon>Spermatophyta</taxon>
        <taxon>Magnoliopsida</taxon>
        <taxon>eudicotyledons</taxon>
        <taxon>Gunneridae</taxon>
        <taxon>Pentapetalae</taxon>
        <taxon>rosids</taxon>
        <taxon>fabids</taxon>
        <taxon>Fabales</taxon>
        <taxon>Fabaceae</taxon>
        <taxon>Papilionoideae</taxon>
        <taxon>50 kb inversion clade</taxon>
        <taxon>NPAAA clade</taxon>
        <taxon>indigoferoid/millettioid clade</taxon>
        <taxon>Phaseoleae</taxon>
        <taxon>Vigna</taxon>
    </lineage>
</organism>
<proteinExistence type="predicted"/>
<dbReference type="Proteomes" id="UP001374535">
    <property type="component" value="Chromosome 4"/>
</dbReference>
<evidence type="ECO:0000256" key="2">
    <source>
        <dbReference type="SAM" id="SignalP"/>
    </source>
</evidence>
<keyword evidence="4" id="KW-1185">Reference proteome</keyword>
<keyword evidence="2" id="KW-0732">Signal</keyword>
<sequence>MKSRLGPGLHGMIITVLGLVSVCIRVDEELDSVCDSVTEVKEYFEHCEVFRGTDKLLFKDMVDIQVLVKGEWDFSGKFQSTAYSITIGTMTTVVVTSISVHGYCYHKHHSPVKEYFEHCEVFRGTDKLLIEREVALVGLFWKISEYGLFHNHWHNDHRCCHLNLRAWLLLPQASFTSNPSRCKRKGIIKEDTLVAASRKWCDKIVRVYRNRMLTEKQKMVDDTENGNVMHLKWHKESKLSRYSAMMASHCHLTKVISTYPQPLYINNPKHIPRERWQKPVLRRLQPPPPVNDTNPYNVFRPREKAHRLHTRRMQRRENNVQSFEKLRQVRRNLDQAKSLLEALIKREEKKREVMESEVTLQRMQMKYKHETEFLEDNLALSGFTAFSSKFVSSEEEYFDSDDVMTNRLPRTRSAAVQSLPSHDTNLPMVTTASTKQEFRRRYVPHGWPHKLDPLEPVLLFTKPLLPDKLAMAGIMPPDSIATNGVSSPSYRFRGRMGRGGRIIFDRWNPLMQTPIDCGNSYYMPPKPRPSTCN</sequence>
<gene>
    <name evidence="3" type="ORF">V8G54_012372</name>
</gene>
<reference evidence="3 4" key="1">
    <citation type="journal article" date="2023" name="Life. Sci Alliance">
        <title>Evolutionary insights into 3D genome organization and epigenetic landscape of Vigna mungo.</title>
        <authorList>
            <person name="Junaid A."/>
            <person name="Singh B."/>
            <person name="Bhatia S."/>
        </authorList>
    </citation>
    <scope>NUCLEOTIDE SEQUENCE [LARGE SCALE GENOMIC DNA]</scope>
    <source>
        <strain evidence="3">Urdbean</strain>
    </source>
</reference>
<dbReference type="EMBL" id="CP144697">
    <property type="protein sequence ID" value="WVZ14806.1"/>
    <property type="molecule type" value="Genomic_DNA"/>
</dbReference>
<evidence type="ECO:0000313" key="4">
    <source>
        <dbReference type="Proteomes" id="UP001374535"/>
    </source>
</evidence>